<keyword evidence="4 6" id="KW-0732">Signal</keyword>
<comment type="similarity">
    <text evidence="2">Belongs to the bacterial solute-binding protein 5 family.</text>
</comment>
<dbReference type="GeneID" id="35767975"/>
<dbReference type="Gene3D" id="3.90.76.10">
    <property type="entry name" value="Dipeptide-binding Protein, Domain 1"/>
    <property type="match status" value="1"/>
</dbReference>
<dbReference type="InterPro" id="IPR039424">
    <property type="entry name" value="SBP_5"/>
</dbReference>
<dbReference type="GO" id="GO:0043190">
    <property type="term" value="C:ATP-binding cassette (ABC) transporter complex"/>
    <property type="evidence" value="ECO:0007669"/>
    <property type="project" value="InterPro"/>
</dbReference>
<dbReference type="PROSITE" id="PS51257">
    <property type="entry name" value="PROKAR_LIPOPROTEIN"/>
    <property type="match status" value="1"/>
</dbReference>
<organism evidence="9 10">
    <name type="scientific">Aerococcus urinae</name>
    <dbReference type="NCBI Taxonomy" id="1376"/>
    <lineage>
        <taxon>Bacteria</taxon>
        <taxon>Bacillati</taxon>
        <taxon>Bacillota</taxon>
        <taxon>Bacilli</taxon>
        <taxon>Lactobacillales</taxon>
        <taxon>Aerococcaceae</taxon>
        <taxon>Aerococcus</taxon>
    </lineage>
</organism>
<evidence type="ECO:0000256" key="6">
    <source>
        <dbReference type="SAM" id="SignalP"/>
    </source>
</evidence>
<dbReference type="Proteomes" id="UP001069145">
    <property type="component" value="Unassembled WGS sequence"/>
</dbReference>
<reference evidence="8" key="2">
    <citation type="submission" date="2022-09" db="EMBL/GenBank/DDBJ databases">
        <title>Aerococcus urinae taxonomy study.</title>
        <authorList>
            <person name="Christensen J."/>
            <person name="Senneby E."/>
        </authorList>
    </citation>
    <scope>NUCLEOTIDE SEQUENCE</scope>
    <source>
        <strain evidence="8">NLD-066-U95</strain>
    </source>
</reference>
<dbReference type="EMBL" id="CP065662">
    <property type="protein sequence ID" value="QPS01451.1"/>
    <property type="molecule type" value="Genomic_DNA"/>
</dbReference>
<feature type="domain" description="Solute-binding protein family 5" evidence="7">
    <location>
        <begin position="81"/>
        <end position="462"/>
    </location>
</feature>
<accession>A0A109RE32</accession>
<keyword evidence="5" id="KW-0571">Peptide transport</keyword>
<dbReference type="EMBL" id="JAOTML010000004">
    <property type="protein sequence ID" value="MCY3053323.1"/>
    <property type="molecule type" value="Genomic_DNA"/>
</dbReference>
<evidence type="ECO:0000313" key="10">
    <source>
        <dbReference type="Proteomes" id="UP000594771"/>
    </source>
</evidence>
<dbReference type="KEGG" id="aun:AWM73_01275"/>
<evidence type="ECO:0000256" key="3">
    <source>
        <dbReference type="ARBA" id="ARBA00022448"/>
    </source>
</evidence>
<dbReference type="SUPFAM" id="SSF53850">
    <property type="entry name" value="Periplasmic binding protein-like II"/>
    <property type="match status" value="1"/>
</dbReference>
<dbReference type="RefSeq" id="WP_060777719.1">
    <property type="nucleotide sequence ID" value="NZ_CAJHLF010000001.1"/>
</dbReference>
<keyword evidence="5" id="KW-0653">Protein transport</keyword>
<dbReference type="PANTHER" id="PTHR30290:SF10">
    <property type="entry name" value="PERIPLASMIC OLIGOPEPTIDE-BINDING PROTEIN-RELATED"/>
    <property type="match status" value="1"/>
</dbReference>
<proteinExistence type="inferred from homology"/>
<dbReference type="Pfam" id="PF00496">
    <property type="entry name" value="SBP_bac_5"/>
    <property type="match status" value="1"/>
</dbReference>
<evidence type="ECO:0000256" key="1">
    <source>
        <dbReference type="ARBA" id="ARBA00004196"/>
    </source>
</evidence>
<dbReference type="Proteomes" id="UP000594771">
    <property type="component" value="Chromosome"/>
</dbReference>
<dbReference type="CDD" id="cd08504">
    <property type="entry name" value="PBP2_OppA"/>
    <property type="match status" value="1"/>
</dbReference>
<dbReference type="GO" id="GO:0015833">
    <property type="term" value="P:peptide transport"/>
    <property type="evidence" value="ECO:0007669"/>
    <property type="project" value="UniProtKB-KW"/>
</dbReference>
<evidence type="ECO:0000256" key="4">
    <source>
        <dbReference type="ARBA" id="ARBA00022729"/>
    </source>
</evidence>
<evidence type="ECO:0000256" key="2">
    <source>
        <dbReference type="ARBA" id="ARBA00005695"/>
    </source>
</evidence>
<evidence type="ECO:0000313" key="8">
    <source>
        <dbReference type="EMBL" id="MCY3053323.1"/>
    </source>
</evidence>
<protein>
    <submittedName>
        <fullName evidence="9">Peptide ABC transporter substrate-binding protein</fullName>
    </submittedName>
</protein>
<gene>
    <name evidence="9" type="ORF">I6G68_08780</name>
    <name evidence="8" type="ORF">ODY43_04885</name>
</gene>
<dbReference type="InterPro" id="IPR000914">
    <property type="entry name" value="SBP_5_dom"/>
</dbReference>
<sequence length="546" mass="61867">MRSLLKALLTSLLCLFLVACQVDQAKSSDQNQASTRSANQIHFPAKYPLTTLDNQKANDITSLTYASQVFDGLYWQDENNELQPNLAQDFPEISPDGLTYRISLRQDAKWENGQPVTAHDLVYSFRRLVNPKIAAPYANLAGGIQGAKAIMAGQAPLDQLGVKALNDYQLEIQLDYPNPNFTKLLAFTPFYPVNEAYVKAQGDQYGQDSDHVLGNGPFVIENWQAGQDQWDLRKSDQYNRHSIAIDGVKVQVIKEENTGVNLFESGQLDQMPLHGQIAKNYQAKGEGTLQVKAWTDYLEFNHQNPDLAQVDLRRAIAYAIDSRSVEDLIGGGAQALNTFVPSHLVVDPATGEDITDSPAMDAWYDLDQAQESFDRYKTANQKQNLTLTLLANDDENSRKLSEYLKETLEQALDGLSIELQNVPKKNRIDRMNRQDFDFALTAWGADYDDPLAYYQNLKSDNSFNRGRYQNPELDRLITDLAFPYNQDRDWPYQVAQKIEELIKNQAVVVPLYQQNEWHLRSDRVQGIIYRPIGPEVDFRLASIQSN</sequence>
<dbReference type="Gene3D" id="3.40.190.10">
    <property type="entry name" value="Periplasmic binding protein-like II"/>
    <property type="match status" value="1"/>
</dbReference>
<dbReference type="GO" id="GO:0042597">
    <property type="term" value="C:periplasmic space"/>
    <property type="evidence" value="ECO:0007669"/>
    <property type="project" value="UniProtKB-ARBA"/>
</dbReference>
<keyword evidence="11" id="KW-1185">Reference proteome</keyword>
<reference evidence="9 10" key="1">
    <citation type="submission" date="2020-12" db="EMBL/GenBank/DDBJ databases">
        <title>FDA dAtabase for Regulatory Grade micrObial Sequences (FDA-ARGOS): Supporting development and validation of Infectious Disease Dx tests.</title>
        <authorList>
            <person name="Sproer C."/>
            <person name="Gronow S."/>
            <person name="Severitt S."/>
            <person name="Schroder I."/>
            <person name="Tallon L."/>
            <person name="Sadzewicz L."/>
            <person name="Zhao X."/>
            <person name="Boylan J."/>
            <person name="Ott S."/>
            <person name="Bowen H."/>
            <person name="Vavikolanu K."/>
            <person name="Mehta A."/>
            <person name="Aluvathingal J."/>
            <person name="Nadendla S."/>
            <person name="Lowell S."/>
            <person name="Myers T."/>
            <person name="Yan Y."/>
            <person name="Sichtig H."/>
        </authorList>
    </citation>
    <scope>NUCLEOTIDE SEQUENCE [LARGE SCALE GENOMIC DNA]</scope>
    <source>
        <strain evidence="9 10">FDAARGOS_911</strain>
    </source>
</reference>
<feature type="chain" id="PRO_5044547965" evidence="6">
    <location>
        <begin position="26"/>
        <end position="546"/>
    </location>
</feature>
<dbReference type="Gene3D" id="3.10.105.10">
    <property type="entry name" value="Dipeptide-binding Protein, Domain 3"/>
    <property type="match status" value="1"/>
</dbReference>
<evidence type="ECO:0000259" key="7">
    <source>
        <dbReference type="Pfam" id="PF00496"/>
    </source>
</evidence>
<dbReference type="OrthoDB" id="9801912at2"/>
<evidence type="ECO:0000313" key="9">
    <source>
        <dbReference type="EMBL" id="QPS01451.1"/>
    </source>
</evidence>
<keyword evidence="3" id="KW-0813">Transport</keyword>
<dbReference type="PANTHER" id="PTHR30290">
    <property type="entry name" value="PERIPLASMIC BINDING COMPONENT OF ABC TRANSPORTER"/>
    <property type="match status" value="1"/>
</dbReference>
<evidence type="ECO:0000313" key="11">
    <source>
        <dbReference type="Proteomes" id="UP001069145"/>
    </source>
</evidence>
<dbReference type="FunFam" id="3.90.76.10:FF:000001">
    <property type="entry name" value="Oligopeptide ABC transporter substrate-binding protein"/>
    <property type="match status" value="1"/>
</dbReference>
<evidence type="ECO:0000256" key="5">
    <source>
        <dbReference type="ARBA" id="ARBA00022856"/>
    </source>
</evidence>
<name>A0A109RE32_9LACT</name>
<dbReference type="AlphaFoldDB" id="A0A109RE32"/>
<feature type="signal peptide" evidence="6">
    <location>
        <begin position="1"/>
        <end position="25"/>
    </location>
</feature>
<dbReference type="PIRSF" id="PIRSF002741">
    <property type="entry name" value="MppA"/>
    <property type="match status" value="1"/>
</dbReference>
<dbReference type="GO" id="GO:1904680">
    <property type="term" value="F:peptide transmembrane transporter activity"/>
    <property type="evidence" value="ECO:0007669"/>
    <property type="project" value="TreeGrafter"/>
</dbReference>
<dbReference type="GO" id="GO:0030313">
    <property type="term" value="C:cell envelope"/>
    <property type="evidence" value="ECO:0007669"/>
    <property type="project" value="UniProtKB-SubCell"/>
</dbReference>
<dbReference type="InterPro" id="IPR030678">
    <property type="entry name" value="Peptide/Ni-bd"/>
</dbReference>
<comment type="subcellular location">
    <subcellularLocation>
        <location evidence="1">Cell envelope</location>
    </subcellularLocation>
</comment>